<proteinExistence type="predicted"/>
<evidence type="ECO:0000259" key="2">
    <source>
        <dbReference type="PROSITE" id="PS50053"/>
    </source>
</evidence>
<name>A0A2G8K4L1_STIJA</name>
<protein>
    <recommendedName>
        <fullName evidence="2">Ubiquitin-like domain-containing protein</fullName>
    </recommendedName>
</protein>
<dbReference type="Proteomes" id="UP000230750">
    <property type="component" value="Unassembled WGS sequence"/>
</dbReference>
<feature type="compositionally biased region" description="Basic and acidic residues" evidence="1">
    <location>
        <begin position="251"/>
        <end position="290"/>
    </location>
</feature>
<dbReference type="InterPro" id="IPR039323">
    <property type="entry name" value="ANKRD_45/46/60"/>
</dbReference>
<dbReference type="PANTHER" id="PTHR22677">
    <property type="entry name" value="ANKYRIN REPEAT DOMAIN-CONTAINING PROTEIN 60"/>
    <property type="match status" value="1"/>
</dbReference>
<dbReference type="CDD" id="cd17063">
    <property type="entry name" value="Ubl_ANKRD60"/>
    <property type="match status" value="1"/>
</dbReference>
<feature type="region of interest" description="Disordered" evidence="1">
    <location>
        <begin position="233"/>
        <end position="337"/>
    </location>
</feature>
<evidence type="ECO:0000256" key="1">
    <source>
        <dbReference type="SAM" id="MobiDB-lite"/>
    </source>
</evidence>
<comment type="caution">
    <text evidence="3">The sequence shown here is derived from an EMBL/GenBank/DDBJ whole genome shotgun (WGS) entry which is preliminary data.</text>
</comment>
<dbReference type="SUPFAM" id="SSF54236">
    <property type="entry name" value="Ubiquitin-like"/>
    <property type="match status" value="1"/>
</dbReference>
<feature type="domain" description="Ubiquitin-like" evidence="2">
    <location>
        <begin position="25"/>
        <end position="95"/>
    </location>
</feature>
<dbReference type="PROSITE" id="PS50053">
    <property type="entry name" value="UBIQUITIN_2"/>
    <property type="match status" value="1"/>
</dbReference>
<evidence type="ECO:0000313" key="3">
    <source>
        <dbReference type="EMBL" id="PIK42957.1"/>
    </source>
</evidence>
<dbReference type="OrthoDB" id="10258888at2759"/>
<dbReference type="PANTHER" id="PTHR22677:SF3">
    <property type="entry name" value="ANKYRIN REPEAT DOMAIN-CONTAINING PROTEIN 60"/>
    <property type="match status" value="1"/>
</dbReference>
<accession>A0A2G8K4L1</accession>
<gene>
    <name evidence="3" type="ORF">BSL78_20181</name>
</gene>
<dbReference type="STRING" id="307972.A0A2G8K4L1"/>
<dbReference type="AlphaFoldDB" id="A0A2G8K4L1"/>
<sequence length="357" mass="40312">MKKTRNRTGDKGTGKGLGGYRGKFFDLRIQLFNQEIFRLHDVFNDMKVRAVKAKVEFVTGIPSHLQRLTYLDGADMMDNSDLKHHDMVPGAIVNLDIWHTWKPLVDAAAMGNVAEVLKLGVTQDTEYSTPSSKIMKPQVRNEWIAERAFVALCIAAHRGHVMLVRRLIEGDSAPRRIHRYFTLGTAEETSPSSAPSDDRRSVASAASSERYFELVDGKECGVQVRLGVESLKNVSPPAASKKQTKGYSAKSGKDPKATFDDWLARKKNSEKQVMDKKKKVEKEKKQKRDEEDRETQNQQKSFDAWLKEQKTTGSKNRGLASGSRSRSAALQTPDEKSFDLWKIRKEMDILHPIHIGN</sequence>
<dbReference type="InterPro" id="IPR000626">
    <property type="entry name" value="Ubiquitin-like_dom"/>
</dbReference>
<dbReference type="EMBL" id="MRZV01000888">
    <property type="protein sequence ID" value="PIK42957.1"/>
    <property type="molecule type" value="Genomic_DNA"/>
</dbReference>
<dbReference type="InterPro" id="IPR029071">
    <property type="entry name" value="Ubiquitin-like_domsf"/>
</dbReference>
<dbReference type="Pfam" id="PF00240">
    <property type="entry name" value="ubiquitin"/>
    <property type="match status" value="1"/>
</dbReference>
<evidence type="ECO:0000313" key="4">
    <source>
        <dbReference type="Proteomes" id="UP000230750"/>
    </source>
</evidence>
<reference evidence="3 4" key="1">
    <citation type="journal article" date="2017" name="PLoS Biol.">
        <title>The sea cucumber genome provides insights into morphological evolution and visceral regeneration.</title>
        <authorList>
            <person name="Zhang X."/>
            <person name="Sun L."/>
            <person name="Yuan J."/>
            <person name="Sun Y."/>
            <person name="Gao Y."/>
            <person name="Zhang L."/>
            <person name="Li S."/>
            <person name="Dai H."/>
            <person name="Hamel J.F."/>
            <person name="Liu C."/>
            <person name="Yu Y."/>
            <person name="Liu S."/>
            <person name="Lin W."/>
            <person name="Guo K."/>
            <person name="Jin S."/>
            <person name="Xu P."/>
            <person name="Storey K.B."/>
            <person name="Huan P."/>
            <person name="Zhang T."/>
            <person name="Zhou Y."/>
            <person name="Zhang J."/>
            <person name="Lin C."/>
            <person name="Li X."/>
            <person name="Xing L."/>
            <person name="Huo D."/>
            <person name="Sun M."/>
            <person name="Wang L."/>
            <person name="Mercier A."/>
            <person name="Li F."/>
            <person name="Yang H."/>
            <person name="Xiang J."/>
        </authorList>
    </citation>
    <scope>NUCLEOTIDE SEQUENCE [LARGE SCALE GENOMIC DNA]</scope>
    <source>
        <strain evidence="3">Shaxun</strain>
        <tissue evidence="3">Muscle</tissue>
    </source>
</reference>
<keyword evidence="4" id="KW-1185">Reference proteome</keyword>
<dbReference type="Gene3D" id="3.10.20.90">
    <property type="entry name" value="Phosphatidylinositol 3-kinase Catalytic Subunit, Chain A, domain 1"/>
    <property type="match status" value="1"/>
</dbReference>
<feature type="compositionally biased region" description="Low complexity" evidence="1">
    <location>
        <begin position="317"/>
        <end position="330"/>
    </location>
</feature>
<organism evidence="3 4">
    <name type="scientific">Stichopus japonicus</name>
    <name type="common">Sea cucumber</name>
    <dbReference type="NCBI Taxonomy" id="307972"/>
    <lineage>
        <taxon>Eukaryota</taxon>
        <taxon>Metazoa</taxon>
        <taxon>Echinodermata</taxon>
        <taxon>Eleutherozoa</taxon>
        <taxon>Echinozoa</taxon>
        <taxon>Holothuroidea</taxon>
        <taxon>Aspidochirotacea</taxon>
        <taxon>Aspidochirotida</taxon>
        <taxon>Stichopodidae</taxon>
        <taxon>Apostichopus</taxon>
    </lineage>
</organism>